<evidence type="ECO:0000313" key="1">
    <source>
        <dbReference type="EMBL" id="SUA70048.1"/>
    </source>
</evidence>
<name>A0A378XZQ0_PAEPO</name>
<proteinExistence type="predicted"/>
<dbReference type="RefSeq" id="WP_014599905.1">
    <property type="nucleotide sequence ID" value="NZ_CP036496.1"/>
</dbReference>
<dbReference type="Proteomes" id="UP000254400">
    <property type="component" value="Unassembled WGS sequence"/>
</dbReference>
<gene>
    <name evidence="1" type="ORF">NCTC10343_02918</name>
</gene>
<dbReference type="AlphaFoldDB" id="A0A378XZQ0"/>
<sequence length="85" mass="9918">MKVIELAIVLNDKEGYYAENFDLVALPFVPRKGEMILWNNKLYRVLDVMYSFDTNPYDYNFDASPSTQSSVAHDITYKVFLKPED</sequence>
<organism evidence="1 2">
    <name type="scientific">Paenibacillus polymyxa</name>
    <name type="common">Bacillus polymyxa</name>
    <dbReference type="NCBI Taxonomy" id="1406"/>
    <lineage>
        <taxon>Bacteria</taxon>
        <taxon>Bacillati</taxon>
        <taxon>Bacillota</taxon>
        <taxon>Bacilli</taxon>
        <taxon>Bacillales</taxon>
        <taxon>Paenibacillaceae</taxon>
        <taxon>Paenibacillus</taxon>
    </lineage>
</organism>
<dbReference type="GeneID" id="93346292"/>
<evidence type="ECO:0000313" key="2">
    <source>
        <dbReference type="Proteomes" id="UP000254400"/>
    </source>
</evidence>
<dbReference type="EMBL" id="UGSC01000001">
    <property type="protein sequence ID" value="SUA70048.1"/>
    <property type="molecule type" value="Genomic_DNA"/>
</dbReference>
<accession>A0A378XZQ0</accession>
<protein>
    <submittedName>
        <fullName evidence="1">Uncharacterized protein</fullName>
    </submittedName>
</protein>
<reference evidence="1 2" key="1">
    <citation type="submission" date="2018-06" db="EMBL/GenBank/DDBJ databases">
        <authorList>
            <consortium name="Pathogen Informatics"/>
            <person name="Doyle S."/>
        </authorList>
    </citation>
    <scope>NUCLEOTIDE SEQUENCE [LARGE SCALE GENOMIC DNA]</scope>
    <source>
        <strain evidence="1 2">NCTC10343</strain>
    </source>
</reference>